<evidence type="ECO:0000313" key="2">
    <source>
        <dbReference type="EMBL" id="OEH95547.1"/>
    </source>
</evidence>
<dbReference type="AlphaFoldDB" id="A0A3F3IL47"/>
<keyword evidence="1" id="KW-0472">Membrane</keyword>
<gene>
    <name evidence="2" type="ORF">BH006_26005</name>
</gene>
<protein>
    <recommendedName>
        <fullName evidence="3">DUF4760 domain-containing protein</fullName>
    </recommendedName>
</protein>
<dbReference type="RefSeq" id="WP_069721881.1">
    <property type="nucleotide sequence ID" value="NZ_MJEL01000055.1"/>
</dbReference>
<name>A0A3F3IL47_SALER</name>
<sequence length="171" mass="19836">MAPEHANIMSDPRIIGAVIAAFLTFLAPTIRDLWVTNRTKKNLIKILVVDVSSRIRKIDRFVVPFQMAINRAKREKEYTPWVSYHEGLEDHIDWKDEKWLMPKDLVEEIVGFYSNTKSLIKFIESINSDRYKEISRERQIAMLEGLLGDLQQSYVEGFKLLKLLQAKQGAG</sequence>
<dbReference type="EMBL" id="MJEL01000055">
    <property type="protein sequence ID" value="OEH95547.1"/>
    <property type="molecule type" value="Genomic_DNA"/>
</dbReference>
<feature type="transmembrane region" description="Helical" evidence="1">
    <location>
        <begin position="14"/>
        <end position="34"/>
    </location>
</feature>
<organism evidence="2">
    <name type="scientific">Salmonella enterica</name>
    <name type="common">Salmonella choleraesuis</name>
    <dbReference type="NCBI Taxonomy" id="28901"/>
    <lineage>
        <taxon>Bacteria</taxon>
        <taxon>Pseudomonadati</taxon>
        <taxon>Pseudomonadota</taxon>
        <taxon>Gammaproteobacteria</taxon>
        <taxon>Enterobacterales</taxon>
        <taxon>Enterobacteriaceae</taxon>
        <taxon>Salmonella</taxon>
    </lineage>
</organism>
<evidence type="ECO:0008006" key="3">
    <source>
        <dbReference type="Google" id="ProtNLM"/>
    </source>
</evidence>
<proteinExistence type="predicted"/>
<evidence type="ECO:0000256" key="1">
    <source>
        <dbReference type="SAM" id="Phobius"/>
    </source>
</evidence>
<reference evidence="2" key="1">
    <citation type="submission" date="2016-09" db="EMBL/GenBank/DDBJ databases">
        <title>Whole Genome Sequencing of Salmonella enterica subsp. enterica serovar Nottingham.</title>
        <authorList>
            <person name="Zheng J."/>
            <person name="Wang H."/>
        </authorList>
    </citation>
    <scope>NUCLEOTIDE SEQUENCE [LARGE SCALE GENOMIC DNA]</scope>
    <source>
        <strain evidence="2">CFSAN055411</strain>
    </source>
</reference>
<keyword evidence="1" id="KW-0812">Transmembrane</keyword>
<comment type="caution">
    <text evidence="2">The sequence shown here is derived from an EMBL/GenBank/DDBJ whole genome shotgun (WGS) entry which is preliminary data.</text>
</comment>
<accession>A0A3F3IL47</accession>
<dbReference type="Proteomes" id="UP000852880">
    <property type="component" value="Unassembled WGS sequence"/>
</dbReference>
<keyword evidence="1" id="KW-1133">Transmembrane helix</keyword>